<keyword evidence="1" id="KW-1133">Transmembrane helix</keyword>
<evidence type="ECO:0000259" key="2">
    <source>
        <dbReference type="Pfam" id="PF07331"/>
    </source>
</evidence>
<dbReference type="InterPro" id="IPR009936">
    <property type="entry name" value="DUF1468"/>
</dbReference>
<dbReference type="Proteomes" id="UP000186894">
    <property type="component" value="Unassembled WGS sequence"/>
</dbReference>
<keyword evidence="1" id="KW-0472">Membrane</keyword>
<comment type="caution">
    <text evidence="3">The sequence shown here is derived from an EMBL/GenBank/DDBJ whole genome shotgun (WGS) entry which is preliminary data.</text>
</comment>
<dbReference type="Pfam" id="PF07331">
    <property type="entry name" value="TctB"/>
    <property type="match status" value="1"/>
</dbReference>
<feature type="transmembrane region" description="Helical" evidence="1">
    <location>
        <begin position="81"/>
        <end position="99"/>
    </location>
</feature>
<evidence type="ECO:0000313" key="3">
    <source>
        <dbReference type="EMBL" id="OLP43523.1"/>
    </source>
</evidence>
<keyword evidence="1" id="KW-0812">Transmembrane</keyword>
<evidence type="ECO:0000313" key="4">
    <source>
        <dbReference type="Proteomes" id="UP000186894"/>
    </source>
</evidence>
<keyword evidence="4" id="KW-1185">Reference proteome</keyword>
<feature type="transmembrane region" description="Helical" evidence="1">
    <location>
        <begin position="135"/>
        <end position="155"/>
    </location>
</feature>
<name>A0A1Q8ZNQ9_9HYPH</name>
<feature type="transmembrane region" description="Helical" evidence="1">
    <location>
        <begin position="105"/>
        <end position="123"/>
    </location>
</feature>
<proteinExistence type="predicted"/>
<gene>
    <name evidence="3" type="ORF">BJF95_21910</name>
</gene>
<sequence>MSDTHTPSSRAIKLIGRASGLCLLALAVAYGIGGSVVEYSFSSDPLGPRVFPVALGVILGLLALLHFRSPGSAEGFPEGKLLVRVLAIPVLMVITALLFEPAGFAASIFILTFGTALIFGAPLKMALVGGLGHAALWWIIFSYLLEVYLPLGAWLG</sequence>
<dbReference type="EMBL" id="MKIM01000028">
    <property type="protein sequence ID" value="OLP43523.1"/>
    <property type="molecule type" value="Genomic_DNA"/>
</dbReference>
<organism evidence="3 4">
    <name type="scientific">Rhizobium oryziradicis</name>
    <dbReference type="NCBI Taxonomy" id="1867956"/>
    <lineage>
        <taxon>Bacteria</taxon>
        <taxon>Pseudomonadati</taxon>
        <taxon>Pseudomonadota</taxon>
        <taxon>Alphaproteobacteria</taxon>
        <taxon>Hyphomicrobiales</taxon>
        <taxon>Rhizobiaceae</taxon>
        <taxon>Rhizobium/Agrobacterium group</taxon>
        <taxon>Rhizobium</taxon>
    </lineage>
</organism>
<evidence type="ECO:0000256" key="1">
    <source>
        <dbReference type="SAM" id="Phobius"/>
    </source>
</evidence>
<dbReference type="OrthoDB" id="5519430at2"/>
<dbReference type="STRING" id="1867956.BJF95_21910"/>
<accession>A0A1Q8ZNQ9</accession>
<dbReference type="AlphaFoldDB" id="A0A1Q8ZNQ9"/>
<protein>
    <submittedName>
        <fullName evidence="3">Tricarboxylic transport</fullName>
    </submittedName>
</protein>
<reference evidence="3 4" key="1">
    <citation type="submission" date="2016-09" db="EMBL/GenBank/DDBJ databases">
        <title>Rhizobium oryziradicis sp. nov., isolated from the root of rice.</title>
        <authorList>
            <person name="Zhao J."/>
            <person name="Zhang X."/>
        </authorList>
    </citation>
    <scope>NUCLEOTIDE SEQUENCE [LARGE SCALE GENOMIC DNA]</scope>
    <source>
        <strain evidence="3 4">N19</strain>
    </source>
</reference>
<feature type="domain" description="DUF1468" evidence="2">
    <location>
        <begin position="18"/>
        <end position="150"/>
    </location>
</feature>
<feature type="transmembrane region" description="Helical" evidence="1">
    <location>
        <begin position="50"/>
        <end position="69"/>
    </location>
</feature>
<dbReference type="RefSeq" id="WP_075640844.1">
    <property type="nucleotide sequence ID" value="NZ_MKIM01000028.1"/>
</dbReference>